<evidence type="ECO:0000313" key="7">
    <source>
        <dbReference type="Proteomes" id="UP000251314"/>
    </source>
</evidence>
<keyword evidence="1" id="KW-0472">Membrane</keyword>
<dbReference type="Proteomes" id="UP000760860">
    <property type="component" value="Unassembled WGS sequence"/>
</dbReference>
<dbReference type="EMBL" id="RCMV01000116">
    <property type="protein sequence ID" value="KAG3224313.1"/>
    <property type="molecule type" value="Genomic_DNA"/>
</dbReference>
<dbReference type="AlphaFoldDB" id="A0A329SBH2"/>
<reference evidence="2" key="2">
    <citation type="submission" date="2018-10" db="EMBL/GenBank/DDBJ databases">
        <title>Effector identification in a new, highly contiguous assembly of the strawberry crown rot pathogen Phytophthora cactorum.</title>
        <authorList>
            <person name="Armitage A.D."/>
            <person name="Nellist C.F."/>
            <person name="Bates H."/>
            <person name="Vickerstaff R.J."/>
            <person name="Harrison R.J."/>
        </authorList>
    </citation>
    <scope>NUCLEOTIDE SEQUENCE</scope>
    <source>
        <strain evidence="2">15-7</strain>
        <strain evidence="3">4032</strain>
        <strain evidence="4">4040</strain>
        <strain evidence="5">P421</strain>
    </source>
</reference>
<reference evidence="6 7" key="1">
    <citation type="submission" date="2018-01" db="EMBL/GenBank/DDBJ databases">
        <title>Draft genome of the strawberry crown rot pathogen Phytophthora cactorum.</title>
        <authorList>
            <person name="Armitage A.D."/>
            <person name="Lysoe E."/>
            <person name="Nellist C.F."/>
            <person name="Harrison R.J."/>
            <person name="Brurberg M.B."/>
        </authorList>
    </citation>
    <scope>NUCLEOTIDE SEQUENCE [LARGE SCALE GENOMIC DNA]</scope>
    <source>
        <strain evidence="6 7">10300</strain>
    </source>
</reference>
<dbReference type="Proteomes" id="UP000251314">
    <property type="component" value="Unassembled WGS sequence"/>
</dbReference>
<organism evidence="6 7">
    <name type="scientific">Phytophthora cactorum</name>
    <dbReference type="NCBI Taxonomy" id="29920"/>
    <lineage>
        <taxon>Eukaryota</taxon>
        <taxon>Sar</taxon>
        <taxon>Stramenopiles</taxon>
        <taxon>Oomycota</taxon>
        <taxon>Peronosporomycetes</taxon>
        <taxon>Peronosporales</taxon>
        <taxon>Peronosporaceae</taxon>
        <taxon>Phytophthora</taxon>
    </lineage>
</organism>
<dbReference type="VEuPathDB" id="FungiDB:PC110_g9682"/>
<gene>
    <name evidence="6" type="ORF">PC110_g9682</name>
    <name evidence="2" type="ORF">PC113_g7064</name>
    <name evidence="3" type="ORF">PC115_g6030</name>
    <name evidence="4" type="ORF">PC117_g6991</name>
    <name evidence="5" type="ORF">PC129_g5031</name>
</gene>
<accession>A0A329SBH2</accession>
<evidence type="ECO:0000313" key="4">
    <source>
        <dbReference type="EMBL" id="KAG2947207.1"/>
    </source>
</evidence>
<evidence type="ECO:0000313" key="6">
    <source>
        <dbReference type="EMBL" id="RAW34000.1"/>
    </source>
</evidence>
<proteinExistence type="predicted"/>
<dbReference type="EMBL" id="RCMI01000130">
    <property type="protein sequence ID" value="KAG2931668.1"/>
    <property type="molecule type" value="Genomic_DNA"/>
</dbReference>
<dbReference type="Proteomes" id="UP000735874">
    <property type="component" value="Unassembled WGS sequence"/>
</dbReference>
<keyword evidence="1" id="KW-1133">Transmembrane helix</keyword>
<dbReference type="Proteomes" id="UP000736787">
    <property type="component" value="Unassembled WGS sequence"/>
</dbReference>
<keyword evidence="1" id="KW-0812">Transmembrane</keyword>
<sequence length="271" mass="30251">MLVEHITWEVPQRFQAEVRSGDLTQLWNALRAKYGEKVAAHISDVLRLGRMLHEDGEVMDDQHLADVLLSNAAEVYPGLAREHGERKRATRSKPELRDATALRRCRQRVRQDLDLLVTVSVDGAALARGLGALVRRPLAPTRNRAVQLSTRTVLAKYKEEDGTDMVSVWQEPVGALVSKSLGLVSKFVLANMLRVLVAKAFQVTVKLDALVTIIFILEVLLLMLVTKWVVLTTTLFVLIKKSIMLMFVEYTLGLIPPEQASVGALVALHFQ</sequence>
<dbReference type="OrthoDB" id="10526555at2759"/>
<evidence type="ECO:0000313" key="5">
    <source>
        <dbReference type="EMBL" id="KAG3224313.1"/>
    </source>
</evidence>
<comment type="caution">
    <text evidence="6">The sequence shown here is derived from an EMBL/GenBank/DDBJ whole genome shotgun (WGS) entry which is preliminary data.</text>
</comment>
<dbReference type="EMBL" id="RCMG01000151">
    <property type="protein sequence ID" value="KAG2861567.1"/>
    <property type="molecule type" value="Genomic_DNA"/>
</dbReference>
<evidence type="ECO:0000313" key="2">
    <source>
        <dbReference type="EMBL" id="KAG2861567.1"/>
    </source>
</evidence>
<dbReference type="Proteomes" id="UP000774804">
    <property type="component" value="Unassembled WGS sequence"/>
</dbReference>
<evidence type="ECO:0000313" key="3">
    <source>
        <dbReference type="EMBL" id="KAG2931668.1"/>
    </source>
</evidence>
<name>A0A329SBH2_9STRA</name>
<dbReference type="EMBL" id="RCMK01000138">
    <property type="protein sequence ID" value="KAG2947207.1"/>
    <property type="molecule type" value="Genomic_DNA"/>
</dbReference>
<feature type="transmembrane region" description="Helical" evidence="1">
    <location>
        <begin position="209"/>
        <end position="239"/>
    </location>
</feature>
<evidence type="ECO:0000256" key="1">
    <source>
        <dbReference type="SAM" id="Phobius"/>
    </source>
</evidence>
<keyword evidence="7" id="KW-1185">Reference proteome</keyword>
<protein>
    <submittedName>
        <fullName evidence="6">Uncharacterized protein</fullName>
    </submittedName>
</protein>
<dbReference type="EMBL" id="MJFZ01000217">
    <property type="protein sequence ID" value="RAW34000.1"/>
    <property type="molecule type" value="Genomic_DNA"/>
</dbReference>